<name>A0A4S2N450_9PEZI</name>
<dbReference type="GO" id="GO:0007059">
    <property type="term" value="P:chromosome segregation"/>
    <property type="evidence" value="ECO:0007669"/>
    <property type="project" value="UniProtKB-KW"/>
</dbReference>
<evidence type="ECO:0000256" key="1">
    <source>
        <dbReference type="ARBA" id="ARBA00010381"/>
    </source>
</evidence>
<evidence type="ECO:0000313" key="6">
    <source>
        <dbReference type="Proteomes" id="UP000298138"/>
    </source>
</evidence>
<dbReference type="FunCoup" id="A0A4S2N450">
    <property type="interactions" value="413"/>
</dbReference>
<dbReference type="Pfam" id="PF01883">
    <property type="entry name" value="FeS_assembly_P"/>
    <property type="match status" value="1"/>
</dbReference>
<evidence type="ECO:0000313" key="5">
    <source>
        <dbReference type="EMBL" id="TGZ84029.1"/>
    </source>
</evidence>
<dbReference type="OrthoDB" id="2746at2759"/>
<accession>A0A4S2N450</accession>
<evidence type="ECO:0000256" key="3">
    <source>
        <dbReference type="SAM" id="MobiDB-lite"/>
    </source>
</evidence>
<dbReference type="FunFam" id="3.30.300.130:FF:000004">
    <property type="entry name" value="cytosolic iron-sulfur assembly component 2A"/>
    <property type="match status" value="1"/>
</dbReference>
<dbReference type="Gene3D" id="3.30.300.130">
    <property type="entry name" value="Fe-S cluster assembly (FSCA)"/>
    <property type="match status" value="1"/>
</dbReference>
<keyword evidence="2" id="KW-0159">Chromosome partition</keyword>
<dbReference type="EMBL" id="ML220113">
    <property type="protein sequence ID" value="TGZ84029.1"/>
    <property type="molecule type" value="Genomic_DNA"/>
</dbReference>
<dbReference type="PANTHER" id="PTHR12377">
    <property type="entry name" value="CYTOSOLIC IRON-SULFUR ASSEMBLY COMPONENT 2B-RELATED"/>
    <property type="match status" value="1"/>
</dbReference>
<gene>
    <name evidence="5" type="ORF">EX30DRAFT_338598</name>
</gene>
<dbReference type="InterPro" id="IPR039796">
    <property type="entry name" value="MIP18"/>
</dbReference>
<feature type="compositionally biased region" description="Polar residues" evidence="3">
    <location>
        <begin position="1"/>
        <end position="10"/>
    </location>
</feature>
<sequence length="191" mass="20779">MDGKTANANPTILDRSDLPTRQPALTPESRLSPIESTVPTYPLDPFTTSPSPLSSTSSDDATPDPIDAQEIYDLVANITDPEHPISLGELAVVNLSDITVHDAPHSPFSHVQLEFTPTVTHCHLATVIGLALVVRLRESLPARFRVDVRCKEGTHSTAEQLNKQLGDKERVVSAVENASLREALRKMMLSV</sequence>
<dbReference type="Proteomes" id="UP000298138">
    <property type="component" value="Unassembled WGS sequence"/>
</dbReference>
<dbReference type="Gene3D" id="6.10.250.1280">
    <property type="match status" value="1"/>
</dbReference>
<dbReference type="GO" id="GO:0051604">
    <property type="term" value="P:protein maturation"/>
    <property type="evidence" value="ECO:0007669"/>
    <property type="project" value="InterPro"/>
</dbReference>
<protein>
    <recommendedName>
        <fullName evidence="4">MIP18 family-like domain-containing protein</fullName>
    </recommendedName>
</protein>
<comment type="similarity">
    <text evidence="1">Belongs to the MIP18 family.</text>
</comment>
<evidence type="ECO:0000256" key="2">
    <source>
        <dbReference type="ARBA" id="ARBA00022829"/>
    </source>
</evidence>
<dbReference type="InParanoid" id="A0A4S2N450"/>
<feature type="compositionally biased region" description="Low complexity" evidence="3">
    <location>
        <begin position="43"/>
        <end position="65"/>
    </location>
</feature>
<dbReference type="AlphaFoldDB" id="A0A4S2N450"/>
<feature type="region of interest" description="Disordered" evidence="3">
    <location>
        <begin position="1"/>
        <end position="65"/>
    </location>
</feature>
<keyword evidence="6" id="KW-1185">Reference proteome</keyword>
<organism evidence="5 6">
    <name type="scientific">Ascodesmis nigricans</name>
    <dbReference type="NCBI Taxonomy" id="341454"/>
    <lineage>
        <taxon>Eukaryota</taxon>
        <taxon>Fungi</taxon>
        <taxon>Dikarya</taxon>
        <taxon>Ascomycota</taxon>
        <taxon>Pezizomycotina</taxon>
        <taxon>Pezizomycetes</taxon>
        <taxon>Pezizales</taxon>
        <taxon>Ascodesmidaceae</taxon>
        <taxon>Ascodesmis</taxon>
    </lineage>
</organism>
<reference evidence="5 6" key="1">
    <citation type="submission" date="2019-04" db="EMBL/GenBank/DDBJ databases">
        <title>Comparative genomics and transcriptomics to analyze fruiting body development in filamentous ascomycetes.</title>
        <authorList>
            <consortium name="DOE Joint Genome Institute"/>
            <person name="Lutkenhaus R."/>
            <person name="Traeger S."/>
            <person name="Breuer J."/>
            <person name="Kuo A."/>
            <person name="Lipzen A."/>
            <person name="Pangilinan J."/>
            <person name="Dilworth D."/>
            <person name="Sandor L."/>
            <person name="Poggeler S."/>
            <person name="Barry K."/>
            <person name="Grigoriev I.V."/>
            <person name="Nowrousian M."/>
        </authorList>
    </citation>
    <scope>NUCLEOTIDE SEQUENCE [LARGE SCALE GENOMIC DNA]</scope>
    <source>
        <strain evidence="5 6">CBS 389.68</strain>
    </source>
</reference>
<dbReference type="SUPFAM" id="SSF117916">
    <property type="entry name" value="Fe-S cluster assembly (FSCA) domain-like"/>
    <property type="match status" value="1"/>
</dbReference>
<evidence type="ECO:0000259" key="4">
    <source>
        <dbReference type="Pfam" id="PF01883"/>
    </source>
</evidence>
<dbReference type="STRING" id="341454.A0A4S2N450"/>
<dbReference type="InterPro" id="IPR034904">
    <property type="entry name" value="FSCA_dom_sf"/>
</dbReference>
<feature type="domain" description="MIP18 family-like" evidence="4">
    <location>
        <begin position="69"/>
        <end position="147"/>
    </location>
</feature>
<dbReference type="InterPro" id="IPR002744">
    <property type="entry name" value="MIP18-like"/>
</dbReference>
<dbReference type="PANTHER" id="PTHR12377:SF0">
    <property type="entry name" value="CYTOSOLIC IRON-SULFUR ASSEMBLY COMPONENT 2B"/>
    <property type="match status" value="1"/>
</dbReference>
<proteinExistence type="inferred from homology"/>